<proteinExistence type="predicted"/>
<gene>
    <name evidence="9" type="primary">Pabpc1</name>
    <name evidence="9" type="ORF">CDAR_61611</name>
</gene>
<evidence type="ECO:0000313" key="10">
    <source>
        <dbReference type="Proteomes" id="UP001054837"/>
    </source>
</evidence>
<dbReference type="GO" id="GO:0003723">
    <property type="term" value="F:RNA binding"/>
    <property type="evidence" value="ECO:0007669"/>
    <property type="project" value="UniProtKB-UniRule"/>
</dbReference>
<feature type="domain" description="RRM" evidence="8">
    <location>
        <begin position="9"/>
        <end position="87"/>
    </location>
</feature>
<dbReference type="SUPFAM" id="SSF54928">
    <property type="entry name" value="RNA-binding domain, RBD"/>
    <property type="match status" value="2"/>
</dbReference>
<keyword evidence="6" id="KW-0539">Nucleus</keyword>
<dbReference type="InterPro" id="IPR000504">
    <property type="entry name" value="RRM_dom"/>
</dbReference>
<protein>
    <submittedName>
        <fullName evidence="9">Polyadenylate-binding protein 1</fullName>
    </submittedName>
</protein>
<feature type="domain" description="RRM" evidence="8">
    <location>
        <begin position="97"/>
        <end position="174"/>
    </location>
</feature>
<evidence type="ECO:0000256" key="4">
    <source>
        <dbReference type="ARBA" id="ARBA00022737"/>
    </source>
</evidence>
<dbReference type="SMART" id="SM00360">
    <property type="entry name" value="RRM"/>
    <property type="match status" value="3"/>
</dbReference>
<sequence length="273" mass="30643">MLEDKESSTSLYVGNLHPDCNEATLFEKFSAVGQILSIRVCRDIETGSSLGYAYVNFTKHEEAKKALDTLNYDHLNGQPVRIMWAQKNVKSKLPMAANLVVKNLPKSIDDKILRDVFSSYGSILSVKIVTYQNGDSKGYGFVQFENEKSANDAISEIHGALVHGRKILVSKFIPYEERKRFKEMAYSNNVFVKNLSPSFSSNELEEMCLCFGNITSATVVTNEDHKSKGYGFVCFESAEDAKKAVFELNRICLNGRRLFASVAKTRIPNFCPD</sequence>
<keyword evidence="3" id="KW-0963">Cytoplasm</keyword>
<dbReference type="InterPro" id="IPR012677">
    <property type="entry name" value="Nucleotide-bd_a/b_plait_sf"/>
</dbReference>
<evidence type="ECO:0000256" key="1">
    <source>
        <dbReference type="ARBA" id="ARBA00004123"/>
    </source>
</evidence>
<dbReference type="GO" id="GO:0005634">
    <property type="term" value="C:nucleus"/>
    <property type="evidence" value="ECO:0007669"/>
    <property type="project" value="UniProtKB-SubCell"/>
</dbReference>
<dbReference type="PROSITE" id="PS50102">
    <property type="entry name" value="RRM"/>
    <property type="match status" value="3"/>
</dbReference>
<feature type="domain" description="RRM" evidence="8">
    <location>
        <begin position="188"/>
        <end position="265"/>
    </location>
</feature>
<comment type="subcellular location">
    <subcellularLocation>
        <location evidence="2">Cytoplasm</location>
    </subcellularLocation>
    <subcellularLocation>
        <location evidence="1">Nucleus</location>
    </subcellularLocation>
</comment>
<evidence type="ECO:0000256" key="3">
    <source>
        <dbReference type="ARBA" id="ARBA00022490"/>
    </source>
</evidence>
<comment type="caution">
    <text evidence="9">The sequence shown here is derived from an EMBL/GenBank/DDBJ whole genome shotgun (WGS) entry which is preliminary data.</text>
</comment>
<dbReference type="GO" id="GO:0005737">
    <property type="term" value="C:cytoplasm"/>
    <property type="evidence" value="ECO:0007669"/>
    <property type="project" value="UniProtKB-SubCell"/>
</dbReference>
<evidence type="ECO:0000256" key="5">
    <source>
        <dbReference type="ARBA" id="ARBA00022884"/>
    </source>
</evidence>
<dbReference type="SMART" id="SM00361">
    <property type="entry name" value="RRM_1"/>
    <property type="match status" value="3"/>
</dbReference>
<keyword evidence="5 7" id="KW-0694">RNA-binding</keyword>
<dbReference type="InterPro" id="IPR003954">
    <property type="entry name" value="RRM_euk-type"/>
</dbReference>
<keyword evidence="4" id="KW-0677">Repeat</keyword>
<dbReference type="AlphaFoldDB" id="A0AAV4R627"/>
<dbReference type="InterPro" id="IPR035979">
    <property type="entry name" value="RBD_domain_sf"/>
</dbReference>
<name>A0AAV4R627_9ARAC</name>
<dbReference type="FunFam" id="3.30.70.330:FF:000651">
    <property type="entry name" value="Poly(A) binding protein cytoplasmic 1 like"/>
    <property type="match status" value="1"/>
</dbReference>
<dbReference type="Gene3D" id="3.30.70.330">
    <property type="match status" value="3"/>
</dbReference>
<accession>A0AAV4R627</accession>
<dbReference type="Proteomes" id="UP001054837">
    <property type="component" value="Unassembled WGS sequence"/>
</dbReference>
<keyword evidence="10" id="KW-1185">Reference proteome</keyword>
<organism evidence="9 10">
    <name type="scientific">Caerostris darwini</name>
    <dbReference type="NCBI Taxonomy" id="1538125"/>
    <lineage>
        <taxon>Eukaryota</taxon>
        <taxon>Metazoa</taxon>
        <taxon>Ecdysozoa</taxon>
        <taxon>Arthropoda</taxon>
        <taxon>Chelicerata</taxon>
        <taxon>Arachnida</taxon>
        <taxon>Araneae</taxon>
        <taxon>Araneomorphae</taxon>
        <taxon>Entelegynae</taxon>
        <taxon>Araneoidea</taxon>
        <taxon>Araneidae</taxon>
        <taxon>Caerostris</taxon>
    </lineage>
</organism>
<dbReference type="PANTHER" id="PTHR24012">
    <property type="entry name" value="RNA BINDING PROTEIN"/>
    <property type="match status" value="1"/>
</dbReference>
<evidence type="ECO:0000313" key="9">
    <source>
        <dbReference type="EMBL" id="GIY15657.1"/>
    </source>
</evidence>
<evidence type="ECO:0000256" key="7">
    <source>
        <dbReference type="PROSITE-ProRule" id="PRU00176"/>
    </source>
</evidence>
<reference evidence="9 10" key="1">
    <citation type="submission" date="2021-06" db="EMBL/GenBank/DDBJ databases">
        <title>Caerostris darwini draft genome.</title>
        <authorList>
            <person name="Kono N."/>
            <person name="Arakawa K."/>
        </authorList>
    </citation>
    <scope>NUCLEOTIDE SEQUENCE [LARGE SCALE GENOMIC DNA]</scope>
</reference>
<dbReference type="EMBL" id="BPLQ01005561">
    <property type="protein sequence ID" value="GIY15657.1"/>
    <property type="molecule type" value="Genomic_DNA"/>
</dbReference>
<evidence type="ECO:0000259" key="8">
    <source>
        <dbReference type="PROSITE" id="PS50102"/>
    </source>
</evidence>
<evidence type="ECO:0000256" key="2">
    <source>
        <dbReference type="ARBA" id="ARBA00004496"/>
    </source>
</evidence>
<evidence type="ECO:0000256" key="6">
    <source>
        <dbReference type="ARBA" id="ARBA00023242"/>
    </source>
</evidence>
<dbReference type="Pfam" id="PF00076">
    <property type="entry name" value="RRM_1"/>
    <property type="match status" value="3"/>
</dbReference>